<evidence type="ECO:0000256" key="4">
    <source>
        <dbReference type="ARBA" id="ARBA00022840"/>
    </source>
</evidence>
<evidence type="ECO:0000256" key="2">
    <source>
        <dbReference type="ARBA" id="ARBA00022448"/>
    </source>
</evidence>
<evidence type="ECO:0000256" key="3">
    <source>
        <dbReference type="ARBA" id="ARBA00022741"/>
    </source>
</evidence>
<keyword evidence="2" id="KW-0813">Transport</keyword>
<sequence length="445" mass="49311">MSSEFAIKVTGLGKNYHIYDKPHHRLLQMLHGGKKTYCRDFWALKDISFNIKKGETVGIIGRNGSGKSTLLQMICGTLTPSTGSIEVNGRVAALLELGAGFNPEFTGRENVYMAASLYGLTIEEVDAKLDAIINFADIADFMDQPVKTYSSGMYVRLAFAVIAHVDADILVIDEALAVGDIFFTQKCMRFLRDFKQRGTILFVTHDTNSVISLCDQSIWLNQSRMQAIGTAKVVCEAYLAALYANTDYQGKNTSAEAKPFVPMQDFRDVRQDFLNSSNLRNDLEVFRFTDSGENFGTSLVQIRDAYLRVPGKQAVAWFVGGEQVELQVIAQTAIELISPIVGFLVKNKLGQNLFGDNTFLSYAKQPQRFAEGDYLQAVFCFRMPLMPSGDYTIGIAVAEGTQESHVVHHWIHDAIVFKAHSDSVSTGLLGIPMLNIELGAYEQSL</sequence>
<dbReference type="EMBL" id="CP091244">
    <property type="protein sequence ID" value="UJS25919.1"/>
    <property type="molecule type" value="Genomic_DNA"/>
</dbReference>
<reference evidence="6" key="1">
    <citation type="journal article" date="2022" name="Microorganisms">
        <title>Two New Species of Filamentous Sulfur Bacteria of the Genus Thiothrix, Thiothrix winogradskyi sp. nov. and 'Candidatus Thiothrix sulfatifontis' sp. nov.</title>
        <authorList>
            <person name="Ravin N.V."/>
            <person name="Rossetti S."/>
            <person name="Beletsky A.V."/>
            <person name="Kadnikov V.V."/>
            <person name="Rudenko T.S."/>
            <person name="Smolyakov D.D."/>
            <person name="Moskvitina M.I."/>
            <person name="Gureeva M.V."/>
            <person name="Mardanov A.V."/>
            <person name="Grabovich M.Y."/>
        </authorList>
    </citation>
    <scope>NUCLEOTIDE SEQUENCE</scope>
    <source>
        <strain evidence="6">CT3</strain>
    </source>
</reference>
<protein>
    <submittedName>
        <fullName evidence="6">ABC transporter ATP-binding protein</fullName>
    </submittedName>
</protein>
<dbReference type="Gene3D" id="2.70.50.60">
    <property type="entry name" value="abc- transporter (atp binding component) like domain"/>
    <property type="match status" value="1"/>
</dbReference>
<dbReference type="InterPro" id="IPR029439">
    <property type="entry name" value="Wzt_C"/>
</dbReference>
<keyword evidence="4 6" id="KW-0067">ATP-binding</keyword>
<evidence type="ECO:0000259" key="5">
    <source>
        <dbReference type="PROSITE" id="PS50893"/>
    </source>
</evidence>
<gene>
    <name evidence="6" type="ORF">L2Y54_07705</name>
</gene>
<keyword evidence="7" id="KW-1185">Reference proteome</keyword>
<dbReference type="RefSeq" id="WP_236501245.1">
    <property type="nucleotide sequence ID" value="NZ_CP091244.1"/>
</dbReference>
<evidence type="ECO:0000313" key="6">
    <source>
        <dbReference type="EMBL" id="UJS25919.1"/>
    </source>
</evidence>
<dbReference type="GO" id="GO:0005524">
    <property type="term" value="F:ATP binding"/>
    <property type="evidence" value="ECO:0007669"/>
    <property type="project" value="UniProtKB-KW"/>
</dbReference>
<name>A0ABY3T3V2_9GAMM</name>
<dbReference type="SMART" id="SM00382">
    <property type="entry name" value="AAA"/>
    <property type="match status" value="1"/>
</dbReference>
<dbReference type="Pfam" id="PF14524">
    <property type="entry name" value="Wzt_C"/>
    <property type="match status" value="1"/>
</dbReference>
<dbReference type="CDD" id="cd03220">
    <property type="entry name" value="ABC_KpsT_Wzt"/>
    <property type="match status" value="1"/>
</dbReference>
<dbReference type="InterPro" id="IPR003593">
    <property type="entry name" value="AAA+_ATPase"/>
</dbReference>
<evidence type="ECO:0000313" key="7">
    <source>
        <dbReference type="Proteomes" id="UP001054801"/>
    </source>
</evidence>
<dbReference type="PROSITE" id="PS50893">
    <property type="entry name" value="ABC_TRANSPORTER_2"/>
    <property type="match status" value="1"/>
</dbReference>
<dbReference type="InterPro" id="IPR015860">
    <property type="entry name" value="ABC_transpr_TagH-like"/>
</dbReference>
<keyword evidence="3" id="KW-0547">Nucleotide-binding</keyword>
<dbReference type="InterPro" id="IPR003439">
    <property type="entry name" value="ABC_transporter-like_ATP-bd"/>
</dbReference>
<accession>A0ABY3T3V2</accession>
<dbReference type="PANTHER" id="PTHR46743:SF2">
    <property type="entry name" value="TEICHOIC ACIDS EXPORT ATP-BINDING PROTEIN TAGH"/>
    <property type="match status" value="1"/>
</dbReference>
<comment type="similarity">
    <text evidence="1">Belongs to the ABC transporter superfamily.</text>
</comment>
<dbReference type="Gene3D" id="3.40.50.300">
    <property type="entry name" value="P-loop containing nucleotide triphosphate hydrolases"/>
    <property type="match status" value="1"/>
</dbReference>
<dbReference type="SUPFAM" id="SSF52540">
    <property type="entry name" value="P-loop containing nucleoside triphosphate hydrolases"/>
    <property type="match status" value="1"/>
</dbReference>
<dbReference type="InterPro" id="IPR027417">
    <property type="entry name" value="P-loop_NTPase"/>
</dbReference>
<proteinExistence type="inferred from homology"/>
<feature type="domain" description="ABC transporter" evidence="5">
    <location>
        <begin position="27"/>
        <end position="247"/>
    </location>
</feature>
<evidence type="ECO:0000256" key="1">
    <source>
        <dbReference type="ARBA" id="ARBA00005417"/>
    </source>
</evidence>
<dbReference type="CDD" id="cd10147">
    <property type="entry name" value="Wzt_C-like"/>
    <property type="match status" value="1"/>
</dbReference>
<dbReference type="InterPro" id="IPR050683">
    <property type="entry name" value="Bact_Polysacc_Export_ATP-bd"/>
</dbReference>
<dbReference type="Pfam" id="PF00005">
    <property type="entry name" value="ABC_tran"/>
    <property type="match status" value="1"/>
</dbReference>
<organism evidence="6 7">
    <name type="scientific">Thiothrix winogradskyi</name>
    <dbReference type="NCBI Taxonomy" id="96472"/>
    <lineage>
        <taxon>Bacteria</taxon>
        <taxon>Pseudomonadati</taxon>
        <taxon>Pseudomonadota</taxon>
        <taxon>Gammaproteobacteria</taxon>
        <taxon>Thiotrichales</taxon>
        <taxon>Thiotrichaceae</taxon>
        <taxon>Thiothrix</taxon>
    </lineage>
</organism>
<dbReference type="PANTHER" id="PTHR46743">
    <property type="entry name" value="TEICHOIC ACIDS EXPORT ATP-BINDING PROTEIN TAGH"/>
    <property type="match status" value="1"/>
</dbReference>
<dbReference type="Proteomes" id="UP001054801">
    <property type="component" value="Chromosome"/>
</dbReference>